<dbReference type="GO" id="GO:0050570">
    <property type="term" value="F:4-hydroxythreonine-4-phosphate dehydrogenase activity"/>
    <property type="evidence" value="ECO:0007669"/>
    <property type="project" value="UniProtKB-EC"/>
</dbReference>
<dbReference type="Proteomes" id="UP000322976">
    <property type="component" value="Unassembled WGS sequence"/>
</dbReference>
<dbReference type="PANTHER" id="PTHR30004:SF6">
    <property type="entry name" value="D-THREONATE 4-PHOSPHATE DEHYDROGENASE"/>
    <property type="match status" value="1"/>
</dbReference>
<evidence type="ECO:0000313" key="8">
    <source>
        <dbReference type="Proteomes" id="UP000322976"/>
    </source>
</evidence>
<dbReference type="Gene3D" id="3.40.718.10">
    <property type="entry name" value="Isopropylmalate Dehydrogenase"/>
    <property type="match status" value="1"/>
</dbReference>
<dbReference type="RefSeq" id="WP_149545937.1">
    <property type="nucleotide sequence ID" value="NZ_VTPS01000018.1"/>
</dbReference>
<dbReference type="SUPFAM" id="SSF53659">
    <property type="entry name" value="Isocitrate/Isopropylmalate dehydrogenase-like"/>
    <property type="match status" value="1"/>
</dbReference>
<comment type="subunit">
    <text evidence="3">Homodimer.</text>
</comment>
<dbReference type="AlphaFoldDB" id="A0A5D8Q912"/>
<evidence type="ECO:0000313" key="7">
    <source>
        <dbReference type="EMBL" id="TZE81070.1"/>
    </source>
</evidence>
<dbReference type="EMBL" id="VTPS01000018">
    <property type="protein sequence ID" value="TZE81070.1"/>
    <property type="molecule type" value="Genomic_DNA"/>
</dbReference>
<evidence type="ECO:0000256" key="5">
    <source>
        <dbReference type="ARBA" id="ARBA00023002"/>
    </source>
</evidence>
<dbReference type="PANTHER" id="PTHR30004">
    <property type="entry name" value="4-HYDROXYTHREONINE-4-PHOSPHATE DEHYDROGENASE"/>
    <property type="match status" value="1"/>
</dbReference>
<dbReference type="Pfam" id="PF04166">
    <property type="entry name" value="PdxA"/>
    <property type="match status" value="1"/>
</dbReference>
<dbReference type="GO" id="GO:0046872">
    <property type="term" value="F:metal ion binding"/>
    <property type="evidence" value="ECO:0007669"/>
    <property type="project" value="UniProtKB-KW"/>
</dbReference>
<evidence type="ECO:0000256" key="1">
    <source>
        <dbReference type="ARBA" id="ARBA00001968"/>
    </source>
</evidence>
<keyword evidence="8" id="KW-1185">Reference proteome</keyword>
<keyword evidence="5 7" id="KW-0560">Oxidoreductase</keyword>
<keyword evidence="4" id="KW-0479">Metal-binding</keyword>
<evidence type="ECO:0000256" key="3">
    <source>
        <dbReference type="ARBA" id="ARBA00011738"/>
    </source>
</evidence>
<name>A0A5D8Q912_9THEO</name>
<accession>A0A5D8Q912</accession>
<evidence type="ECO:0000256" key="6">
    <source>
        <dbReference type="ARBA" id="ARBA00023027"/>
    </source>
</evidence>
<dbReference type="EC" id="1.1.1.262" evidence="7"/>
<comment type="similarity">
    <text evidence="2">Belongs to the PdxA family. PdxA2 subfamily.</text>
</comment>
<proteinExistence type="inferred from homology"/>
<organism evidence="7 8">
    <name type="scientific">Calorimonas adulescens</name>
    <dbReference type="NCBI Taxonomy" id="2606906"/>
    <lineage>
        <taxon>Bacteria</taxon>
        <taxon>Bacillati</taxon>
        <taxon>Bacillota</taxon>
        <taxon>Clostridia</taxon>
        <taxon>Thermoanaerobacterales</taxon>
        <taxon>Thermoanaerobacteraceae</taxon>
        <taxon>Calorimonas</taxon>
    </lineage>
</organism>
<dbReference type="NCBIfam" id="TIGR00557">
    <property type="entry name" value="pdxA"/>
    <property type="match status" value="1"/>
</dbReference>
<evidence type="ECO:0000256" key="4">
    <source>
        <dbReference type="ARBA" id="ARBA00022723"/>
    </source>
</evidence>
<protein>
    <submittedName>
        <fullName evidence="7">4-hydroxythreonine-4-phosphate dehydrogenase PdxA</fullName>
        <ecNumber evidence="7">1.1.1.262</ecNumber>
    </submittedName>
</protein>
<comment type="cofactor">
    <cofactor evidence="1">
        <name>a divalent metal cation</name>
        <dbReference type="ChEBI" id="CHEBI:60240"/>
    </cofactor>
</comment>
<reference evidence="7 8" key="1">
    <citation type="submission" date="2019-08" db="EMBL/GenBank/DDBJ databases">
        <title>Calorimonas adulescens gen. nov., sp. nov., an anaerobic thermophilic bacterium from Sakhalin hot spring.</title>
        <authorList>
            <person name="Khomyakova M.A."/>
            <person name="Merkel A.Y."/>
            <person name="Novikov A."/>
            <person name="Bonch-Osmolovskaya E.A."/>
            <person name="Slobodkin A.I."/>
        </authorList>
    </citation>
    <scope>NUCLEOTIDE SEQUENCE [LARGE SCALE GENOMIC DNA]</scope>
    <source>
        <strain evidence="7 8">A05MB</strain>
    </source>
</reference>
<evidence type="ECO:0000256" key="2">
    <source>
        <dbReference type="ARBA" id="ARBA00009464"/>
    </source>
</evidence>
<dbReference type="GO" id="GO:0051287">
    <property type="term" value="F:NAD binding"/>
    <property type="evidence" value="ECO:0007669"/>
    <property type="project" value="InterPro"/>
</dbReference>
<sequence>MNKPLIGITIGDPAGVGPEVTLKALKNREILDSCVPVVIGDINVVKKAASIVAFESDINVVDNTDDCIDHKVNLISLNNMKDSYQFGMIQPECGRAAFEYIKKGIELALAGKLSAVVTGPINKEALNLAGYHYSGHTEIFADLTGTKDYAMMLTGGPLKVIHVSTHVSLREACDRVKKERVYKVIKLAKKAMNDLGLKSPRIAVAGLNPHAGENGLFGDEEIKEIIPAIEKAKEEGINVNGPLPPDTIFLHCKDGKYDIAVVMYHDQGHIPLKLLDFMGGVNVTVGLPIIRTSVDHGTAFGKAGKGTADETSMIKAIEMAVQFATNR</sequence>
<gene>
    <name evidence="7" type="primary">pdxA</name>
    <name evidence="7" type="ORF">FWJ32_10640</name>
</gene>
<dbReference type="InterPro" id="IPR005255">
    <property type="entry name" value="PdxA_fam"/>
</dbReference>
<keyword evidence="6" id="KW-0520">NAD</keyword>
<comment type="caution">
    <text evidence="7">The sequence shown here is derived from an EMBL/GenBank/DDBJ whole genome shotgun (WGS) entry which is preliminary data.</text>
</comment>